<name>A0A0J1ATP2_9TREE</name>
<feature type="compositionally biased region" description="Basic and acidic residues" evidence="1">
    <location>
        <begin position="22"/>
        <end position="33"/>
    </location>
</feature>
<dbReference type="EMBL" id="KQ087288">
    <property type="protein sequence ID" value="KLT38699.1"/>
    <property type="molecule type" value="Genomic_DNA"/>
</dbReference>
<evidence type="ECO:0000313" key="2">
    <source>
        <dbReference type="EMBL" id="KLT38699.1"/>
    </source>
</evidence>
<protein>
    <submittedName>
        <fullName evidence="2">Uncharacterized protein</fullName>
    </submittedName>
</protein>
<evidence type="ECO:0000313" key="3">
    <source>
        <dbReference type="Proteomes" id="UP000053611"/>
    </source>
</evidence>
<dbReference type="RefSeq" id="XP_018275190.1">
    <property type="nucleotide sequence ID" value="XM_018424568.1"/>
</dbReference>
<feature type="region of interest" description="Disordered" evidence="1">
    <location>
        <begin position="131"/>
        <end position="167"/>
    </location>
</feature>
<evidence type="ECO:0000256" key="1">
    <source>
        <dbReference type="SAM" id="MobiDB-lite"/>
    </source>
</evidence>
<keyword evidence="3" id="KW-1185">Reference proteome</keyword>
<feature type="region of interest" description="Disordered" evidence="1">
    <location>
        <begin position="1"/>
        <end position="40"/>
    </location>
</feature>
<dbReference type="AlphaFoldDB" id="A0A0J1ATP2"/>
<proteinExistence type="predicted"/>
<sequence length="225" mass="25595">MTRRLRASPDPYSQDGEGGMTDSEKRAGPEKIARSGVRAVSEDPWISAAEEGPRHILSPDAAPLMRSHSSPWPWSESSPWSWSQYIVPRRQGIKRRLSSPAILVHDPDKPKLNANDLRFLQDLLKTLQSLRRDLKNPDSDGDLSDPGSDWTPTPPDSPDPNAEKPSFRCRVQVRALRSLMYDEWETARESLDDMLSQGEISIAEYAWWYNRLEFEAHTVSYMYGA</sequence>
<gene>
    <name evidence="2" type="ORF">CC85DRAFT_289269</name>
</gene>
<reference evidence="2 3" key="1">
    <citation type="submission" date="2015-03" db="EMBL/GenBank/DDBJ databases">
        <title>Genomics and transcriptomics of the oil-accumulating basidiomycete yeast T. oleaginosus allow insights into substrate utilization and the diverse evolutionary trajectories of mating systems in fungi.</title>
        <authorList>
            <consortium name="DOE Joint Genome Institute"/>
            <person name="Kourist R."/>
            <person name="Kracht O."/>
            <person name="Bracharz F."/>
            <person name="Lipzen A."/>
            <person name="Nolan M."/>
            <person name="Ohm R."/>
            <person name="Grigoriev I."/>
            <person name="Sun S."/>
            <person name="Heitman J."/>
            <person name="Bruck T."/>
            <person name="Nowrousian M."/>
        </authorList>
    </citation>
    <scope>NUCLEOTIDE SEQUENCE [LARGE SCALE GENOMIC DNA]</scope>
    <source>
        <strain evidence="2 3">IBC0246</strain>
    </source>
</reference>
<dbReference type="GeneID" id="28985171"/>
<dbReference type="Proteomes" id="UP000053611">
    <property type="component" value="Unassembled WGS sequence"/>
</dbReference>
<accession>A0A0J1ATP2</accession>
<organism evidence="2 3">
    <name type="scientific">Cutaneotrichosporon oleaginosum</name>
    <dbReference type="NCBI Taxonomy" id="879819"/>
    <lineage>
        <taxon>Eukaryota</taxon>
        <taxon>Fungi</taxon>
        <taxon>Dikarya</taxon>
        <taxon>Basidiomycota</taxon>
        <taxon>Agaricomycotina</taxon>
        <taxon>Tremellomycetes</taxon>
        <taxon>Trichosporonales</taxon>
        <taxon>Trichosporonaceae</taxon>
        <taxon>Cutaneotrichosporon</taxon>
    </lineage>
</organism>